<name>A0A239IQG1_9PSED</name>
<dbReference type="RefSeq" id="WP_042122031.1">
    <property type="nucleotide sequence ID" value="NZ_FZOL01000019.1"/>
</dbReference>
<feature type="signal peptide" evidence="2">
    <location>
        <begin position="1"/>
        <end position="27"/>
    </location>
</feature>
<dbReference type="Pfam" id="PF00149">
    <property type="entry name" value="Metallophos"/>
    <property type="match status" value="1"/>
</dbReference>
<comment type="similarity">
    <text evidence="2">Belongs to the 5'-nucleotidase family.</text>
</comment>
<dbReference type="SUPFAM" id="SSF55816">
    <property type="entry name" value="5'-nucleotidase (syn. UDP-sugar hydrolase), C-terminal domain"/>
    <property type="match status" value="1"/>
</dbReference>
<gene>
    <name evidence="5" type="ORF">SAMN05444352_11992</name>
</gene>
<dbReference type="InterPro" id="IPR008334">
    <property type="entry name" value="5'-Nucleotdase_C"/>
</dbReference>
<evidence type="ECO:0000256" key="1">
    <source>
        <dbReference type="ARBA" id="ARBA00022729"/>
    </source>
</evidence>
<dbReference type="InterPro" id="IPR004843">
    <property type="entry name" value="Calcineurin-like_PHP"/>
</dbReference>
<sequence length="570" mass="61221">MSRTRHAVRPLSLLLATLLLVSGCEKAPAPVEVTIAALNDFHGNLLASPLQYPGASGSVKLKAGGLAALSGALAELRQQDPQLLLIGAGDMIGGSPPISSMWADEPSLKALHLLGLKFSVVGNHELDQGKGELLRQIKGGCQSARADQACQFDKDYKGAGFPYISANLMDKHSGKPLFAGYHIEQAHGAKIAFVGATLRDLGAYVSARHMDGLYTLDEAEAINALLPELRRQKVDAIVAVIHQGGATPERFDQQDCSQLSGDVVEVARRLDPQIKVVVTAHTHEGYLCRVGDKLVTQGASFGRLLTRLTLTVDTARHQLLDVKANNLVIDAQRYSASPEVAPLLAEVQRRSQAQLGKPVARLAAREVLRATNEAGESPMGDLIADSQLAATRALGAQVALMNQGGMRMDISLDEGQEQVNYGQVATVQPFNNSLTLVTLSGAQLHALLEQQWQDGGTGFYPLQPSASLNYRFDDRRPTGQRVLLDSLTVDGQAVQPEQDYRIVMNAFLAEGGDNFSVLKQARDRLDTGINDLDAMITYLQARDRAGQPVGFAQAEQRIRKVAAEVAGNAP</sequence>
<reference evidence="6" key="1">
    <citation type="submission" date="2017-06" db="EMBL/GenBank/DDBJ databases">
        <authorList>
            <person name="Varghese N."/>
            <person name="Submissions S."/>
        </authorList>
    </citation>
    <scope>NUCLEOTIDE SEQUENCE [LARGE SCALE GENOMIC DNA]</scope>
    <source>
        <strain evidence="6">DSM 22348</strain>
    </source>
</reference>
<dbReference type="GO" id="GO:0030288">
    <property type="term" value="C:outer membrane-bounded periplasmic space"/>
    <property type="evidence" value="ECO:0007669"/>
    <property type="project" value="TreeGrafter"/>
</dbReference>
<evidence type="ECO:0000256" key="2">
    <source>
        <dbReference type="RuleBase" id="RU362119"/>
    </source>
</evidence>
<dbReference type="InterPro" id="IPR006179">
    <property type="entry name" value="5_nucleotidase/apyrase"/>
</dbReference>
<protein>
    <submittedName>
        <fullName evidence="5">5'-nucleotidase</fullName>
    </submittedName>
</protein>
<evidence type="ECO:0000259" key="3">
    <source>
        <dbReference type="Pfam" id="PF00149"/>
    </source>
</evidence>
<dbReference type="SUPFAM" id="SSF56300">
    <property type="entry name" value="Metallo-dependent phosphatases"/>
    <property type="match status" value="1"/>
</dbReference>
<keyword evidence="6" id="KW-1185">Reference proteome</keyword>
<dbReference type="STRING" id="1215104.GCA_000730585_04641"/>
<dbReference type="GO" id="GO:0008253">
    <property type="term" value="F:5'-nucleotidase activity"/>
    <property type="evidence" value="ECO:0007669"/>
    <property type="project" value="TreeGrafter"/>
</dbReference>
<dbReference type="GO" id="GO:0008768">
    <property type="term" value="F:UDP-sugar diphosphatase activity"/>
    <property type="evidence" value="ECO:0007669"/>
    <property type="project" value="TreeGrafter"/>
</dbReference>
<dbReference type="PRINTS" id="PR01607">
    <property type="entry name" value="APYRASEFAMLY"/>
</dbReference>
<keyword evidence="1 2" id="KW-0732">Signal</keyword>
<keyword evidence="2" id="KW-0547">Nucleotide-binding</keyword>
<dbReference type="Gene3D" id="3.60.21.10">
    <property type="match status" value="1"/>
</dbReference>
<dbReference type="InterPro" id="IPR036907">
    <property type="entry name" value="5'-Nucleotdase_C_sf"/>
</dbReference>
<dbReference type="Proteomes" id="UP000198407">
    <property type="component" value="Unassembled WGS sequence"/>
</dbReference>
<feature type="chain" id="PRO_5011129208" evidence="2">
    <location>
        <begin position="28"/>
        <end position="570"/>
    </location>
</feature>
<dbReference type="AlphaFoldDB" id="A0A239IQG1"/>
<evidence type="ECO:0000313" key="6">
    <source>
        <dbReference type="Proteomes" id="UP000198407"/>
    </source>
</evidence>
<evidence type="ECO:0000259" key="4">
    <source>
        <dbReference type="Pfam" id="PF02872"/>
    </source>
</evidence>
<dbReference type="GO" id="GO:0000166">
    <property type="term" value="F:nucleotide binding"/>
    <property type="evidence" value="ECO:0007669"/>
    <property type="project" value="UniProtKB-KW"/>
</dbReference>
<keyword evidence="2" id="KW-0378">Hydrolase</keyword>
<dbReference type="Pfam" id="PF02872">
    <property type="entry name" value="5_nucleotid_C"/>
    <property type="match status" value="1"/>
</dbReference>
<dbReference type="PANTHER" id="PTHR11575:SF24">
    <property type="entry name" value="5'-NUCLEOTIDASE"/>
    <property type="match status" value="1"/>
</dbReference>
<evidence type="ECO:0000313" key="5">
    <source>
        <dbReference type="EMBL" id="SNS95293.1"/>
    </source>
</evidence>
<feature type="domain" description="Calcineurin-like phosphoesterase" evidence="3">
    <location>
        <begin position="34"/>
        <end position="284"/>
    </location>
</feature>
<proteinExistence type="inferred from homology"/>
<dbReference type="PANTHER" id="PTHR11575">
    <property type="entry name" value="5'-NUCLEOTIDASE-RELATED"/>
    <property type="match status" value="1"/>
</dbReference>
<accession>A0A239IQG1</accession>
<feature type="domain" description="5'-Nucleotidase C-terminal" evidence="4">
    <location>
        <begin position="365"/>
        <end position="520"/>
    </location>
</feature>
<organism evidence="5 6">
    <name type="scientific">Pseudomonas japonica</name>
    <dbReference type="NCBI Taxonomy" id="256466"/>
    <lineage>
        <taxon>Bacteria</taxon>
        <taxon>Pseudomonadati</taxon>
        <taxon>Pseudomonadota</taxon>
        <taxon>Gammaproteobacteria</taxon>
        <taxon>Pseudomonadales</taxon>
        <taxon>Pseudomonadaceae</taxon>
        <taxon>Pseudomonas</taxon>
    </lineage>
</organism>
<dbReference type="EMBL" id="FZOL01000019">
    <property type="protein sequence ID" value="SNS95293.1"/>
    <property type="molecule type" value="Genomic_DNA"/>
</dbReference>
<dbReference type="PROSITE" id="PS51257">
    <property type="entry name" value="PROKAR_LIPOPROTEIN"/>
    <property type="match status" value="1"/>
</dbReference>
<dbReference type="GO" id="GO:0009166">
    <property type="term" value="P:nucleotide catabolic process"/>
    <property type="evidence" value="ECO:0007669"/>
    <property type="project" value="InterPro"/>
</dbReference>
<dbReference type="Gene3D" id="3.90.780.10">
    <property type="entry name" value="5'-Nucleotidase, C-terminal domain"/>
    <property type="match status" value="1"/>
</dbReference>
<dbReference type="InterPro" id="IPR029052">
    <property type="entry name" value="Metallo-depent_PP-like"/>
</dbReference>